<reference evidence="2" key="2">
    <citation type="submission" date="2022-03" db="EMBL/GenBank/DDBJ databases">
        <title>Draft title - Genomic analysis of global carrot germplasm unveils the trajectory of domestication and the origin of high carotenoid orange carrot.</title>
        <authorList>
            <person name="Iorizzo M."/>
            <person name="Ellison S."/>
            <person name="Senalik D."/>
            <person name="Macko-Podgorni A."/>
            <person name="Grzebelus D."/>
            <person name="Bostan H."/>
            <person name="Rolling W."/>
            <person name="Curaba J."/>
            <person name="Simon P."/>
        </authorList>
    </citation>
    <scope>NUCLEOTIDE SEQUENCE</scope>
    <source>
        <tissue evidence="2">Leaf</tissue>
    </source>
</reference>
<dbReference type="Gramene" id="KZM80937">
    <property type="protein sequence ID" value="KZM80937"/>
    <property type="gene ID" value="DCAR_031476"/>
</dbReference>
<evidence type="ECO:0000313" key="2">
    <source>
        <dbReference type="EMBL" id="WOG95221.1"/>
    </source>
</evidence>
<organism evidence="2 3">
    <name type="scientific">Daucus carota subsp. sativus</name>
    <name type="common">Carrot</name>
    <dbReference type="NCBI Taxonomy" id="79200"/>
    <lineage>
        <taxon>Eukaryota</taxon>
        <taxon>Viridiplantae</taxon>
        <taxon>Streptophyta</taxon>
        <taxon>Embryophyta</taxon>
        <taxon>Tracheophyta</taxon>
        <taxon>Spermatophyta</taxon>
        <taxon>Magnoliopsida</taxon>
        <taxon>eudicotyledons</taxon>
        <taxon>Gunneridae</taxon>
        <taxon>Pentapetalae</taxon>
        <taxon>asterids</taxon>
        <taxon>campanulids</taxon>
        <taxon>Apiales</taxon>
        <taxon>Apiaceae</taxon>
        <taxon>Apioideae</taxon>
        <taxon>Scandiceae</taxon>
        <taxon>Daucinae</taxon>
        <taxon>Daucus</taxon>
        <taxon>Daucus sect. Daucus</taxon>
    </lineage>
</organism>
<dbReference type="SUPFAM" id="SSF50249">
    <property type="entry name" value="Nucleic acid-binding proteins"/>
    <property type="match status" value="1"/>
</dbReference>
<feature type="region of interest" description="Disordered" evidence="1">
    <location>
        <begin position="235"/>
        <end position="275"/>
    </location>
</feature>
<evidence type="ECO:0000313" key="3">
    <source>
        <dbReference type="Proteomes" id="UP000077755"/>
    </source>
</evidence>
<proteinExistence type="predicted"/>
<reference evidence="2" key="1">
    <citation type="journal article" date="2016" name="Nat. Genet.">
        <title>A high-quality carrot genome assembly provides new insights into carotenoid accumulation and asterid genome evolution.</title>
        <authorList>
            <person name="Iorizzo M."/>
            <person name="Ellison S."/>
            <person name="Senalik D."/>
            <person name="Zeng P."/>
            <person name="Satapoomin P."/>
            <person name="Huang J."/>
            <person name="Bowman M."/>
            <person name="Iovene M."/>
            <person name="Sanseverino W."/>
            <person name="Cavagnaro P."/>
            <person name="Yildiz M."/>
            <person name="Macko-Podgorni A."/>
            <person name="Moranska E."/>
            <person name="Grzebelus E."/>
            <person name="Grzebelus D."/>
            <person name="Ashrafi H."/>
            <person name="Zheng Z."/>
            <person name="Cheng S."/>
            <person name="Spooner D."/>
            <person name="Van Deynze A."/>
            <person name="Simon P."/>
        </authorList>
    </citation>
    <scope>NUCLEOTIDE SEQUENCE</scope>
    <source>
        <tissue evidence="2">Leaf</tissue>
    </source>
</reference>
<dbReference type="Proteomes" id="UP000077755">
    <property type="component" value="Chromosome 4"/>
</dbReference>
<dbReference type="Gene3D" id="2.40.50.140">
    <property type="entry name" value="Nucleic acid-binding proteins"/>
    <property type="match status" value="1"/>
</dbReference>
<feature type="compositionally biased region" description="Low complexity" evidence="1">
    <location>
        <begin position="17"/>
        <end position="30"/>
    </location>
</feature>
<accession>A0A175YBW8</accession>
<dbReference type="AlphaFoldDB" id="A0A175YBW8"/>
<sequence length="432" mass="49487">MPTTKNKKRMLATKNMEQSSQTSSPSLSESSEYREKKKKTRKKAKLDKRLKKLNKKIHVCGAVKDPQDLRDYVNDNDEQKQQKKFTLTDGSTDIGVTLFDDFAKQFEEAIKNIGSGNKFVIISSAKIGKFQGDVNLTNYPATRFYINPEHPAVKKLQKRAEKNNFLAEKEVIPTQLENVAIDDMSITDIKNLNKENSEVYEVCDVQINVDESVENATDVQQISEDAEDDQMLDEMHVETETSRNKAKKLPKKAQREKINAGGGKPKQQTSRNKEKIIKIKKEKNLSQEKTKVNANMQAKDVQKKKARKLIEVVSESEDEDMTLNSYQLKNKKYDVFGIIENDTPIADLVNRFGKKQKQVKFNIVDGRYSQGKFSKYNFVNHVKPKNETITVADVKKLPVEFVEDKKGFGNRSMVQVSLHIVLQNNRAEEWES</sequence>
<feature type="region of interest" description="Disordered" evidence="1">
    <location>
        <begin position="1"/>
        <end position="46"/>
    </location>
</feature>
<dbReference type="EMBL" id="CP093346">
    <property type="protein sequence ID" value="WOG95221.1"/>
    <property type="molecule type" value="Genomic_DNA"/>
</dbReference>
<dbReference type="InterPro" id="IPR012340">
    <property type="entry name" value="NA-bd_OB-fold"/>
</dbReference>
<feature type="compositionally biased region" description="Basic residues" evidence="1">
    <location>
        <begin position="1"/>
        <end position="11"/>
    </location>
</feature>
<keyword evidence="3" id="KW-1185">Reference proteome</keyword>
<feature type="compositionally biased region" description="Basic residues" evidence="1">
    <location>
        <begin position="36"/>
        <end position="46"/>
    </location>
</feature>
<evidence type="ECO:0000256" key="1">
    <source>
        <dbReference type="SAM" id="MobiDB-lite"/>
    </source>
</evidence>
<protein>
    <submittedName>
        <fullName evidence="2">Uncharacterized protein</fullName>
    </submittedName>
</protein>
<name>A0A175YBW8_DAUCS</name>
<gene>
    <name evidence="2" type="ORF">DCAR_0414527</name>
</gene>